<dbReference type="Proteomes" id="UP000053676">
    <property type="component" value="Unassembled WGS sequence"/>
</dbReference>
<dbReference type="OrthoDB" id="5820030at2759"/>
<dbReference type="EMBL" id="KI660232">
    <property type="protein sequence ID" value="ETN76372.1"/>
    <property type="molecule type" value="Genomic_DNA"/>
</dbReference>
<accession>W2T5X7</accession>
<keyword evidence="4 5" id="KW-0472">Membrane</keyword>
<gene>
    <name evidence="6" type="ORF">NECAME_11726</name>
</gene>
<evidence type="ECO:0000256" key="2">
    <source>
        <dbReference type="ARBA" id="ARBA00022692"/>
    </source>
</evidence>
<feature type="transmembrane region" description="Helical" evidence="5">
    <location>
        <begin position="12"/>
        <end position="32"/>
    </location>
</feature>
<name>W2T5X7_NECAM</name>
<feature type="transmembrane region" description="Helical" evidence="5">
    <location>
        <begin position="242"/>
        <end position="263"/>
    </location>
</feature>
<reference evidence="7" key="1">
    <citation type="journal article" date="2014" name="Nat. Genet.">
        <title>Genome of the human hookworm Necator americanus.</title>
        <authorList>
            <person name="Tang Y.T."/>
            <person name="Gao X."/>
            <person name="Rosa B.A."/>
            <person name="Abubucker S."/>
            <person name="Hallsworth-Pepin K."/>
            <person name="Martin J."/>
            <person name="Tyagi R."/>
            <person name="Heizer E."/>
            <person name="Zhang X."/>
            <person name="Bhonagiri-Palsikar V."/>
            <person name="Minx P."/>
            <person name="Warren W.C."/>
            <person name="Wang Q."/>
            <person name="Zhan B."/>
            <person name="Hotez P.J."/>
            <person name="Sternberg P.W."/>
            <person name="Dougall A."/>
            <person name="Gaze S.T."/>
            <person name="Mulvenna J."/>
            <person name="Sotillo J."/>
            <person name="Ranganathan S."/>
            <person name="Rabelo E.M."/>
            <person name="Wilson R.K."/>
            <person name="Felgner P.L."/>
            <person name="Bethony J."/>
            <person name="Hawdon J.M."/>
            <person name="Gasser R.B."/>
            <person name="Loukas A."/>
            <person name="Mitreva M."/>
        </authorList>
    </citation>
    <scope>NUCLEOTIDE SEQUENCE [LARGE SCALE GENOMIC DNA]</scope>
</reference>
<dbReference type="Pfam" id="PF10292">
    <property type="entry name" value="7TM_GPCR_Srab"/>
    <property type="match status" value="1"/>
</dbReference>
<dbReference type="KEGG" id="nai:NECAME_11726"/>
<feature type="transmembrane region" description="Helical" evidence="5">
    <location>
        <begin position="197"/>
        <end position="221"/>
    </location>
</feature>
<feature type="transmembrane region" description="Helical" evidence="5">
    <location>
        <begin position="156"/>
        <end position="177"/>
    </location>
</feature>
<dbReference type="OMA" id="ATACMIS"/>
<dbReference type="PANTHER" id="PTHR31357:SF18">
    <property type="entry name" value="SERPENTINE RECEPTOR, CLASS T"/>
    <property type="match status" value="1"/>
</dbReference>
<keyword evidence="2 5" id="KW-0812">Transmembrane</keyword>
<dbReference type="InterPro" id="IPR051080">
    <property type="entry name" value="Nematode_rcpt-like_serp_alpha"/>
</dbReference>
<sequence length="340" mass="38419">MLQIVVVNGSKIALSGFIASLDYVMDFTLQMGSYKQALSFPSCLYFQILGHGRTYFLLFLFSTTETGIILIVTMLLLFIVHSFLITTLQTSQVVMYLTYSDPCNVGLPPEICMALRSPATACMISFACIKFAMLVERSAALWKRKDYETYGSTLGASLVSFSIITAMAATAWIFWNANLSQKQNYCSASTARTVDKITTLLFVLTGIDVITLIGIAILHFCNDTAIKRKVFDLKTSYQLHENYSVIRIMLPLAIFQTICYAIFSSSGAIISLFRKSFTTVGYRIMFASSYILPYYTLISPILTWFVIRYSRKLKANKLKLATQHISNRNDVYFKAYSEMW</sequence>
<evidence type="ECO:0000256" key="4">
    <source>
        <dbReference type="ARBA" id="ARBA00023136"/>
    </source>
</evidence>
<comment type="subcellular location">
    <subcellularLocation>
        <location evidence="1">Membrane</location>
        <topology evidence="1">Multi-pass membrane protein</topology>
    </subcellularLocation>
</comment>
<dbReference type="GO" id="GO:0004984">
    <property type="term" value="F:olfactory receptor activity"/>
    <property type="evidence" value="ECO:0007669"/>
    <property type="project" value="TreeGrafter"/>
</dbReference>
<dbReference type="PANTHER" id="PTHR31357">
    <property type="entry name" value="SERPENTINE RECEPTOR CLASS ALPHA-10"/>
    <property type="match status" value="1"/>
</dbReference>
<keyword evidence="3 5" id="KW-1133">Transmembrane helix</keyword>
<protein>
    <submittedName>
        <fullName evidence="6">Integral membrane protein, C.elegans Sra family</fullName>
    </submittedName>
</protein>
<evidence type="ECO:0000256" key="3">
    <source>
        <dbReference type="ARBA" id="ARBA00022989"/>
    </source>
</evidence>
<evidence type="ECO:0000313" key="7">
    <source>
        <dbReference type="Proteomes" id="UP000053676"/>
    </source>
</evidence>
<dbReference type="InterPro" id="IPR019408">
    <property type="entry name" value="7TM_GPCR_serpentine_rcpt_Srab"/>
</dbReference>
<proteinExistence type="predicted"/>
<dbReference type="GO" id="GO:0016020">
    <property type="term" value="C:membrane"/>
    <property type="evidence" value="ECO:0007669"/>
    <property type="project" value="UniProtKB-SubCell"/>
</dbReference>
<evidence type="ECO:0000313" key="6">
    <source>
        <dbReference type="EMBL" id="ETN76372.1"/>
    </source>
</evidence>
<feature type="transmembrane region" description="Helical" evidence="5">
    <location>
        <begin position="68"/>
        <end position="88"/>
    </location>
</feature>
<organism evidence="6 7">
    <name type="scientific">Necator americanus</name>
    <name type="common">Human hookworm</name>
    <dbReference type="NCBI Taxonomy" id="51031"/>
    <lineage>
        <taxon>Eukaryota</taxon>
        <taxon>Metazoa</taxon>
        <taxon>Ecdysozoa</taxon>
        <taxon>Nematoda</taxon>
        <taxon>Chromadorea</taxon>
        <taxon>Rhabditida</taxon>
        <taxon>Rhabditina</taxon>
        <taxon>Rhabditomorpha</taxon>
        <taxon>Strongyloidea</taxon>
        <taxon>Ancylostomatidae</taxon>
        <taxon>Bunostominae</taxon>
        <taxon>Necator</taxon>
    </lineage>
</organism>
<dbReference type="AlphaFoldDB" id="W2T5X7"/>
<feature type="transmembrane region" description="Helical" evidence="5">
    <location>
        <begin position="283"/>
        <end position="307"/>
    </location>
</feature>
<keyword evidence="7" id="KW-1185">Reference proteome</keyword>
<evidence type="ECO:0000256" key="5">
    <source>
        <dbReference type="SAM" id="Phobius"/>
    </source>
</evidence>
<evidence type="ECO:0000256" key="1">
    <source>
        <dbReference type="ARBA" id="ARBA00004141"/>
    </source>
</evidence>